<proteinExistence type="predicted"/>
<keyword evidence="1" id="KW-0175">Coiled coil</keyword>
<dbReference type="EMBL" id="JBAWKY010000001">
    <property type="protein sequence ID" value="MEI4462013.1"/>
    <property type="molecule type" value="Genomic_DNA"/>
</dbReference>
<comment type="caution">
    <text evidence="2">The sequence shown here is derived from an EMBL/GenBank/DDBJ whole genome shotgun (WGS) entry which is preliminary data.</text>
</comment>
<evidence type="ECO:0000256" key="1">
    <source>
        <dbReference type="SAM" id="Coils"/>
    </source>
</evidence>
<evidence type="ECO:0000313" key="2">
    <source>
        <dbReference type="EMBL" id="MEI4462013.1"/>
    </source>
</evidence>
<reference evidence="2 3" key="1">
    <citation type="submission" date="2023-12" db="EMBL/GenBank/DDBJ databases">
        <authorList>
            <person name="Easwaran N."/>
            <person name="Lazarus H.P.S."/>
        </authorList>
    </citation>
    <scope>NUCLEOTIDE SEQUENCE [LARGE SCALE GENOMIC DNA]</scope>
    <source>
        <strain evidence="2 3">VIT-2023</strain>
    </source>
</reference>
<dbReference type="RefSeq" id="WP_023469390.1">
    <property type="nucleotide sequence ID" value="NZ_JBAWKY010000001.1"/>
</dbReference>
<gene>
    <name evidence="2" type="ORF">SZL87_06160</name>
</gene>
<name>A0ABU8EIG9_9BACL</name>
<keyword evidence="3" id="KW-1185">Reference proteome</keyword>
<protein>
    <submittedName>
        <fullName evidence="2">Uncharacterized protein</fullName>
    </submittedName>
</protein>
<sequence length="256" mass="29083">MNIWEGDIVMRDMEEAIHALRLAANGKNELTANTYFRWQLNTTHPSVAEILMLFGSWQIALERAGIGQARLTFTKSEIIDALRQAREELDPFTSATYREWAQQKQAPSLTDIVHQFNSWQQALSEADILKERIQEMEQRIIESLLEAQGALPVLTSQTYTKWAAGQNRPTVATIARRYGSWSNALEIIGIEFPRKRWREEEVLDVLAAAAKETEHLTIASYQRFSIGRDAPSIGVITALFGSWRNALLVLEAQRPS</sequence>
<feature type="coiled-coil region" evidence="1">
    <location>
        <begin position="119"/>
        <end position="146"/>
    </location>
</feature>
<evidence type="ECO:0000313" key="3">
    <source>
        <dbReference type="Proteomes" id="UP001387110"/>
    </source>
</evidence>
<dbReference type="Proteomes" id="UP001387110">
    <property type="component" value="Unassembled WGS sequence"/>
</dbReference>
<organism evidence="2 3">
    <name type="scientific">Exiguobacterium indicum</name>
    <dbReference type="NCBI Taxonomy" id="296995"/>
    <lineage>
        <taxon>Bacteria</taxon>
        <taxon>Bacillati</taxon>
        <taxon>Bacillota</taxon>
        <taxon>Bacilli</taxon>
        <taxon>Bacillales</taxon>
        <taxon>Bacillales Family XII. Incertae Sedis</taxon>
        <taxon>Exiguobacterium</taxon>
    </lineage>
</organism>
<accession>A0ABU8EIG9</accession>